<dbReference type="STRING" id="314230.DSM3645_28832"/>
<dbReference type="InterPro" id="IPR044000">
    <property type="entry name" value="Phage_tube_2"/>
</dbReference>
<protein>
    <submittedName>
        <fullName evidence="1">Uncharacterized protein</fullName>
    </submittedName>
</protein>
<comment type="caution">
    <text evidence="1">The sequence shown here is derived from an EMBL/GenBank/DDBJ whole genome shotgun (WGS) entry which is preliminary data.</text>
</comment>
<dbReference type="Proteomes" id="UP000004358">
    <property type="component" value="Unassembled WGS sequence"/>
</dbReference>
<evidence type="ECO:0000313" key="1">
    <source>
        <dbReference type="EMBL" id="EAQ81666.1"/>
    </source>
</evidence>
<gene>
    <name evidence="1" type="ORF">DSM3645_28832</name>
</gene>
<proteinExistence type="predicted"/>
<dbReference type="Pfam" id="PF18906">
    <property type="entry name" value="Phage_tube_2"/>
    <property type="match status" value="1"/>
</dbReference>
<sequence>MVTTVSGFQTQFGLGVQHASNLATRQFEHFGCNLDKQESIIVADGMLGKRSPLGDSAQFGTYTVGGTVTLQPRPDDLTFLLPYILGAAEDDDTFALSDSLPELVACVDREINVQTYRGLKVNQATFRSATGGTLELELDLQGKSADADADSGTFPDIASTLSAKLPFIHHQGSITVDGAAIAIDNSVITINNALELTQFNNSQTRTVIPEGPRVVTWAFDTELGDDALAHLIANAARGVTGSISYANGVDTLTLTFGLLQKPRTPIPIQGKGVIRPSHQFTAYEDLANSAPQLVVTCTDETEE</sequence>
<dbReference type="OrthoDB" id="255459at2"/>
<organism evidence="1 2">
    <name type="scientific">Blastopirellula marina DSM 3645</name>
    <dbReference type="NCBI Taxonomy" id="314230"/>
    <lineage>
        <taxon>Bacteria</taxon>
        <taxon>Pseudomonadati</taxon>
        <taxon>Planctomycetota</taxon>
        <taxon>Planctomycetia</taxon>
        <taxon>Pirellulales</taxon>
        <taxon>Pirellulaceae</taxon>
        <taxon>Blastopirellula</taxon>
    </lineage>
</organism>
<name>A3ZPI8_9BACT</name>
<dbReference type="EMBL" id="AANZ01000004">
    <property type="protein sequence ID" value="EAQ81666.1"/>
    <property type="molecule type" value="Genomic_DNA"/>
</dbReference>
<dbReference type="RefSeq" id="WP_002653657.1">
    <property type="nucleotide sequence ID" value="NZ_CH672376.1"/>
</dbReference>
<dbReference type="AlphaFoldDB" id="A3ZPI8"/>
<reference evidence="1 2" key="1">
    <citation type="submission" date="2006-02" db="EMBL/GenBank/DDBJ databases">
        <authorList>
            <person name="Amann R."/>
            <person name="Ferriera S."/>
            <person name="Johnson J."/>
            <person name="Kravitz S."/>
            <person name="Halpern A."/>
            <person name="Remington K."/>
            <person name="Beeson K."/>
            <person name="Tran B."/>
            <person name="Rogers Y.-H."/>
            <person name="Friedman R."/>
            <person name="Venter J.C."/>
        </authorList>
    </citation>
    <scope>NUCLEOTIDE SEQUENCE [LARGE SCALE GENOMIC DNA]</scope>
    <source>
        <strain evidence="1 2">DSM 3645</strain>
    </source>
</reference>
<accession>A3ZPI8</accession>
<dbReference type="HOGENOM" id="CLU_917229_0_0_0"/>
<evidence type="ECO:0000313" key="2">
    <source>
        <dbReference type="Proteomes" id="UP000004358"/>
    </source>
</evidence>